<protein>
    <submittedName>
        <fullName evidence="1">Uncharacterized protein</fullName>
    </submittedName>
</protein>
<reference evidence="1 2" key="1">
    <citation type="submission" date="2024-02" db="EMBL/GenBank/DDBJ databases">
        <title>A draft genome for the cacao thread blight pathogen Marasmius crinis-equi.</title>
        <authorList>
            <person name="Cohen S.P."/>
            <person name="Baruah I.K."/>
            <person name="Amoako-Attah I."/>
            <person name="Bukari Y."/>
            <person name="Meinhardt L.W."/>
            <person name="Bailey B.A."/>
        </authorList>
    </citation>
    <scope>NUCLEOTIDE SEQUENCE [LARGE SCALE GENOMIC DNA]</scope>
    <source>
        <strain evidence="1 2">GH-76</strain>
    </source>
</reference>
<sequence length="125" mass="13871">MKLRPVKNMAEDSDQLPLSKNQRETFELLHMSLGLQVMGMKVIASSLGSPCAGNPLEQPIVDSMQAMLPKIKQSAILPAKEGKALWLSKPLDSSPIYHILTEILHIIFEEASSYITDNIFGVEHE</sequence>
<evidence type="ECO:0000313" key="1">
    <source>
        <dbReference type="EMBL" id="KAL0568507.1"/>
    </source>
</evidence>
<accession>A0ABR3EZY6</accession>
<keyword evidence="2" id="KW-1185">Reference proteome</keyword>
<dbReference type="EMBL" id="JBAHYK010001323">
    <property type="protein sequence ID" value="KAL0568507.1"/>
    <property type="molecule type" value="Genomic_DNA"/>
</dbReference>
<dbReference type="Proteomes" id="UP001465976">
    <property type="component" value="Unassembled WGS sequence"/>
</dbReference>
<name>A0ABR3EZY6_9AGAR</name>
<organism evidence="1 2">
    <name type="scientific">Marasmius crinis-equi</name>
    <dbReference type="NCBI Taxonomy" id="585013"/>
    <lineage>
        <taxon>Eukaryota</taxon>
        <taxon>Fungi</taxon>
        <taxon>Dikarya</taxon>
        <taxon>Basidiomycota</taxon>
        <taxon>Agaricomycotina</taxon>
        <taxon>Agaricomycetes</taxon>
        <taxon>Agaricomycetidae</taxon>
        <taxon>Agaricales</taxon>
        <taxon>Marasmiineae</taxon>
        <taxon>Marasmiaceae</taxon>
        <taxon>Marasmius</taxon>
    </lineage>
</organism>
<evidence type="ECO:0000313" key="2">
    <source>
        <dbReference type="Proteomes" id="UP001465976"/>
    </source>
</evidence>
<gene>
    <name evidence="1" type="ORF">V5O48_013477</name>
</gene>
<proteinExistence type="predicted"/>
<comment type="caution">
    <text evidence="1">The sequence shown here is derived from an EMBL/GenBank/DDBJ whole genome shotgun (WGS) entry which is preliminary data.</text>
</comment>